<dbReference type="RefSeq" id="WP_065902969.1">
    <property type="nucleotide sequence ID" value="NZ_CP014912.1"/>
</dbReference>
<protein>
    <submittedName>
        <fullName evidence="2">Uncharacterized protein</fullName>
    </submittedName>
</protein>
<dbReference type="AlphaFoldDB" id="A0A1B2J084"/>
<name>A0A1B2J084_9LACO</name>
<keyword evidence="1" id="KW-0472">Membrane</keyword>
<evidence type="ECO:0000313" key="3">
    <source>
        <dbReference type="Proteomes" id="UP000093267"/>
    </source>
</evidence>
<accession>A0A1B2J084</accession>
<dbReference type="Proteomes" id="UP000093267">
    <property type="component" value="Chromosome"/>
</dbReference>
<dbReference type="STRING" id="240427.AYR62_04605"/>
<dbReference type="OrthoDB" id="2146119at2"/>
<proteinExistence type="predicted"/>
<keyword evidence="3" id="KW-1185">Reference proteome</keyword>
<feature type="transmembrane region" description="Helical" evidence="1">
    <location>
        <begin position="6"/>
        <end position="26"/>
    </location>
</feature>
<sequence length="170" mass="19516">MGVTLTIVIAVIVAFIVYMLVHRLIVRRTTQNAQEAALNQTNVAVKASLQRLVDDRFISEPAEFVKSTINPDGWGRGVMAFEYVIKLDHVTDDQLPILRQRLNHILAEFTEDYKIASADGAQQSAFFITDIWRHETRIHMSIAYLVNEATVEYLQDLHRLEHPEKEDRAE</sequence>
<gene>
    <name evidence="2" type="ORF">AYR63_11640</name>
</gene>
<dbReference type="EMBL" id="CP014924">
    <property type="protein sequence ID" value="ANZ67715.1"/>
    <property type="molecule type" value="Genomic_DNA"/>
</dbReference>
<organism evidence="2 3">
    <name type="scientific">Secundilactobacillus paracollinoides</name>
    <dbReference type="NCBI Taxonomy" id="240427"/>
    <lineage>
        <taxon>Bacteria</taxon>
        <taxon>Bacillati</taxon>
        <taxon>Bacillota</taxon>
        <taxon>Bacilli</taxon>
        <taxon>Lactobacillales</taxon>
        <taxon>Lactobacillaceae</taxon>
        <taxon>Secundilactobacillus</taxon>
    </lineage>
</organism>
<evidence type="ECO:0000313" key="2">
    <source>
        <dbReference type="EMBL" id="ANZ67715.1"/>
    </source>
</evidence>
<evidence type="ECO:0000256" key="1">
    <source>
        <dbReference type="SAM" id="Phobius"/>
    </source>
</evidence>
<keyword evidence="1" id="KW-1133">Transmembrane helix</keyword>
<keyword evidence="1" id="KW-0812">Transmembrane</keyword>
<reference evidence="2 3" key="1">
    <citation type="submission" date="2016-03" db="EMBL/GenBank/DDBJ databases">
        <title>Pediococcus and Lactobacillus from brewery environment - whole genome sequencing and assembly.</title>
        <authorList>
            <person name="Behr J."/>
            <person name="Geissler A.J."/>
            <person name="Vogel R.F."/>
        </authorList>
    </citation>
    <scope>NUCLEOTIDE SEQUENCE [LARGE SCALE GENOMIC DNA]</scope>
    <source>
        <strain evidence="2 3">TMW 1.1995</strain>
    </source>
</reference>